<evidence type="ECO:0008006" key="3">
    <source>
        <dbReference type="Google" id="ProtNLM"/>
    </source>
</evidence>
<reference evidence="1 2" key="1">
    <citation type="journal article" date="2010" name="Int. J. Syst. Evol. Microbiol.">
        <title>Bacillus horneckiae sp. nov., isolated from a spacecraft-assembly clean room.</title>
        <authorList>
            <person name="Vaishampayan P."/>
            <person name="Probst A."/>
            <person name="Krishnamurthi S."/>
            <person name="Ghosh S."/>
            <person name="Osman S."/>
            <person name="McDowall A."/>
            <person name="Ruckmani A."/>
            <person name="Mayilraj S."/>
            <person name="Venkateswaran K."/>
        </authorList>
    </citation>
    <scope>NUCLEOTIDE SEQUENCE [LARGE SCALE GENOMIC DNA]</scope>
    <source>
        <strain evidence="2">1PO1SC</strain>
    </source>
</reference>
<dbReference type="Proteomes" id="UP000233343">
    <property type="component" value="Unassembled WGS sequence"/>
</dbReference>
<name>A0A2N0ZLA0_9BACI</name>
<accession>A0A2N0ZLA0</accession>
<organism evidence="1 2">
    <name type="scientific">Cytobacillus horneckiae</name>
    <dbReference type="NCBI Taxonomy" id="549687"/>
    <lineage>
        <taxon>Bacteria</taxon>
        <taxon>Bacillati</taxon>
        <taxon>Bacillota</taxon>
        <taxon>Bacilli</taxon>
        <taxon>Bacillales</taxon>
        <taxon>Bacillaceae</taxon>
        <taxon>Cytobacillus</taxon>
    </lineage>
</organism>
<gene>
    <name evidence="1" type="ORF">CWS20_04700</name>
</gene>
<dbReference type="AlphaFoldDB" id="A0A2N0ZLA0"/>
<dbReference type="EMBL" id="PISD01000008">
    <property type="protein sequence ID" value="PKG30294.1"/>
    <property type="molecule type" value="Genomic_DNA"/>
</dbReference>
<protein>
    <recommendedName>
        <fullName evidence="3">Oligoendopeptidase F</fullName>
    </recommendedName>
</protein>
<keyword evidence="2" id="KW-1185">Reference proteome</keyword>
<dbReference type="RefSeq" id="WP_066199631.1">
    <property type="nucleotide sequence ID" value="NZ_JAFDQP010000002.1"/>
</dbReference>
<sequence>METIITPTRWNLNNLQSGLDLDKFKKHMSSIKEKLIDIEMSSKSNTLYENELVTLSEVIKQIESAESFYYCLTTENIDPSFLTSLNACISALKSQVRYIISNLQESLGNMKNLLIGLTVLIMKVLYRSY</sequence>
<evidence type="ECO:0000313" key="2">
    <source>
        <dbReference type="Proteomes" id="UP000233343"/>
    </source>
</evidence>
<evidence type="ECO:0000313" key="1">
    <source>
        <dbReference type="EMBL" id="PKG30294.1"/>
    </source>
</evidence>
<proteinExistence type="predicted"/>
<comment type="caution">
    <text evidence="1">The sequence shown here is derived from an EMBL/GenBank/DDBJ whole genome shotgun (WGS) entry which is preliminary data.</text>
</comment>